<accession>A0ABT5ELG9</accession>
<dbReference type="Pfam" id="PF03544">
    <property type="entry name" value="TonB_C"/>
    <property type="match status" value="1"/>
</dbReference>
<proteinExistence type="predicted"/>
<reference evidence="3 4" key="1">
    <citation type="submission" date="2022-11" db="EMBL/GenBank/DDBJ databases">
        <title>Minimal conservation of predation-associated metabolite biosynthetic gene clusters underscores biosynthetic potential of Myxococcota including descriptions for ten novel species: Archangium lansinium sp. nov., Myxococcus landrumus sp. nov., Nannocystis bai.</title>
        <authorList>
            <person name="Ahearne A."/>
            <person name="Stevens C."/>
            <person name="Dowd S."/>
        </authorList>
    </citation>
    <scope>NUCLEOTIDE SEQUENCE [LARGE SCALE GENOMIC DNA]</scope>
    <source>
        <strain evidence="3 4">RJM3</strain>
    </source>
</reference>
<evidence type="ECO:0000313" key="4">
    <source>
        <dbReference type="Proteomes" id="UP001221411"/>
    </source>
</evidence>
<evidence type="ECO:0000256" key="1">
    <source>
        <dbReference type="SAM" id="MobiDB-lite"/>
    </source>
</evidence>
<dbReference type="RefSeq" id="WP_271918065.1">
    <property type="nucleotide sequence ID" value="NZ_JAQNDO010000001.1"/>
</dbReference>
<evidence type="ECO:0000259" key="2">
    <source>
        <dbReference type="Pfam" id="PF03544"/>
    </source>
</evidence>
<keyword evidence="4" id="KW-1185">Reference proteome</keyword>
<dbReference type="EMBL" id="JAQNDO010000001">
    <property type="protein sequence ID" value="MDC0742688.1"/>
    <property type="molecule type" value="Genomic_DNA"/>
</dbReference>
<comment type="caution">
    <text evidence="3">The sequence shown here is derived from an EMBL/GenBank/DDBJ whole genome shotgun (WGS) entry which is preliminary data.</text>
</comment>
<protein>
    <submittedName>
        <fullName evidence="3">Energy transducer TonB</fullName>
    </submittedName>
</protein>
<evidence type="ECO:0000313" key="3">
    <source>
        <dbReference type="EMBL" id="MDC0742688.1"/>
    </source>
</evidence>
<dbReference type="Proteomes" id="UP001221411">
    <property type="component" value="Unassembled WGS sequence"/>
</dbReference>
<organism evidence="3 4">
    <name type="scientific">Polyangium mundeleinium</name>
    <dbReference type="NCBI Taxonomy" id="2995306"/>
    <lineage>
        <taxon>Bacteria</taxon>
        <taxon>Pseudomonadati</taxon>
        <taxon>Myxococcota</taxon>
        <taxon>Polyangia</taxon>
        <taxon>Polyangiales</taxon>
        <taxon>Polyangiaceae</taxon>
        <taxon>Polyangium</taxon>
    </lineage>
</organism>
<sequence length="307" mass="32082">MSSAANRVVMGGSQFHHTAGRDRDPLAPVVALGDRAAKTGTAIGLVLALLSHGYASAQAMTALFDMRRAVGEMRQGLHEFFWTEYDIDLTPKNEDKPKPEEKPPEPEPEPEAPPPVPQAKAEKAPDEEVPDNVPPPPPSQAAKVITQEPDEEEPVDMTGQGFVSGDGSGPGYGMVSAQGTGKTPTYNKGASLDGKEGGTGTGKGGPPPAPTGPDNSKAAGLVGSSAWDCPFPPEADAEQIDQAVVSIIVTVRADGSPQTVKVVNDPGYGFGRAARLCALSRRYTPALDRTGTPMVAATPPIRVRFTR</sequence>
<dbReference type="InterPro" id="IPR037682">
    <property type="entry name" value="TonB_C"/>
</dbReference>
<gene>
    <name evidence="3" type="ORF">POL67_15140</name>
</gene>
<name>A0ABT5ELG9_9BACT</name>
<feature type="region of interest" description="Disordered" evidence="1">
    <location>
        <begin position="1"/>
        <end position="21"/>
    </location>
</feature>
<feature type="compositionally biased region" description="Gly residues" evidence="1">
    <location>
        <begin position="162"/>
        <end position="172"/>
    </location>
</feature>
<feature type="compositionally biased region" description="Basic and acidic residues" evidence="1">
    <location>
        <begin position="89"/>
        <end position="105"/>
    </location>
</feature>
<feature type="compositionally biased region" description="Polar residues" evidence="1">
    <location>
        <begin position="177"/>
        <end position="188"/>
    </location>
</feature>
<feature type="domain" description="TonB C-terminal" evidence="2">
    <location>
        <begin position="231"/>
        <end position="305"/>
    </location>
</feature>
<feature type="region of interest" description="Disordered" evidence="1">
    <location>
        <begin position="88"/>
        <end position="219"/>
    </location>
</feature>